<evidence type="ECO:0008006" key="6">
    <source>
        <dbReference type="Google" id="ProtNLM"/>
    </source>
</evidence>
<dbReference type="PANTHER" id="PTHR46128">
    <property type="entry name" value="MITOCHONDRIAL GROUP I INTRON SPLICING FACTOR CCM1"/>
    <property type="match status" value="1"/>
</dbReference>
<feature type="repeat" description="PPR" evidence="3">
    <location>
        <begin position="330"/>
        <end position="364"/>
    </location>
</feature>
<feature type="repeat" description="PPR" evidence="3">
    <location>
        <begin position="365"/>
        <end position="399"/>
    </location>
</feature>
<dbReference type="InterPro" id="IPR011990">
    <property type="entry name" value="TPR-like_helical_dom_sf"/>
</dbReference>
<reference evidence="4 5" key="1">
    <citation type="journal article" date="2020" name="IScience">
        <title>Genome Sequencing of the Endangered Kingdonia uniflora (Circaeasteraceae, Ranunculales) Reveals Potential Mechanisms of Evolutionary Specialization.</title>
        <authorList>
            <person name="Sun Y."/>
            <person name="Deng T."/>
            <person name="Zhang A."/>
            <person name="Moore M.J."/>
            <person name="Landis J.B."/>
            <person name="Lin N."/>
            <person name="Zhang H."/>
            <person name="Zhang X."/>
            <person name="Huang J."/>
            <person name="Zhang X."/>
            <person name="Sun H."/>
            <person name="Wang H."/>
        </authorList>
    </citation>
    <scope>NUCLEOTIDE SEQUENCE [LARGE SCALE GENOMIC DNA]</scope>
    <source>
        <strain evidence="4">TB1705</strain>
        <tissue evidence="4">Leaf</tissue>
    </source>
</reference>
<sequence length="533" mass="59909">MLTQNPRFFSQDPTFTHHNVDENSFFDQNPSFVSQDEDTHSVVFDETHQDTHSVVFDETPTNGGEFEGENPSFVLEEVDIVQLENLLSVLQSSLDESLASVLNKMELTLSEEFVIRVVETPVVPGHLLIGFFRWVMKVSDGSVSTQGVQSLIRGIYAGRKIKEAYYLWDLVKEIGEKEKEKENEKGLLNTEILNELIALFQRLGKGKAALEVFNKFEEFGCELNTDSYCLTIEALFSRKLYDWAWTICEQMLNTGNWPDCKKIGNLISCFCDGGKAKDAHLVYLMAKDKDKYPPQSSVDYLISSLCKSDESVKLALEMLEDFTGDGRKNAIKHFSTVIGGLCRIKNLEGANKLLFEMIDKGPIPGNAVFNTVITGFAKARKMDVAIGLVKVMESRGLQPDVYTYNVLMSGYKRGGEMEEVVKVLNEAKKKHSKLSSVTYDILIHGYCNLQEFDKALEAMNEMKNAGMKPIAGEYSHLIHSLCRNALDWRTSEKLLEEMNENGLNVTGATRALVRAVKEMEVEELKDAAVGMEA</sequence>
<dbReference type="Pfam" id="PF01535">
    <property type="entry name" value="PPR"/>
    <property type="match status" value="2"/>
</dbReference>
<dbReference type="Proteomes" id="UP000541444">
    <property type="component" value="Unassembled WGS sequence"/>
</dbReference>
<keyword evidence="2" id="KW-0677">Repeat</keyword>
<feature type="repeat" description="PPR" evidence="3">
    <location>
        <begin position="435"/>
        <end position="469"/>
    </location>
</feature>
<evidence type="ECO:0000256" key="3">
    <source>
        <dbReference type="PROSITE-ProRule" id="PRU00708"/>
    </source>
</evidence>
<evidence type="ECO:0000313" key="4">
    <source>
        <dbReference type="EMBL" id="KAF6164641.1"/>
    </source>
</evidence>
<evidence type="ECO:0000256" key="1">
    <source>
        <dbReference type="ARBA" id="ARBA00007626"/>
    </source>
</evidence>
<evidence type="ECO:0000256" key="2">
    <source>
        <dbReference type="ARBA" id="ARBA00022737"/>
    </source>
</evidence>
<comment type="caution">
    <text evidence="4">The sequence shown here is derived from an EMBL/GenBank/DDBJ whole genome shotgun (WGS) entry which is preliminary data.</text>
</comment>
<name>A0A7J7NBL9_9MAGN</name>
<dbReference type="PROSITE" id="PS51375">
    <property type="entry name" value="PPR"/>
    <property type="match status" value="4"/>
</dbReference>
<dbReference type="InterPro" id="IPR050872">
    <property type="entry name" value="PPR_P_subfamily"/>
</dbReference>
<evidence type="ECO:0000313" key="5">
    <source>
        <dbReference type="Proteomes" id="UP000541444"/>
    </source>
</evidence>
<organism evidence="4 5">
    <name type="scientific">Kingdonia uniflora</name>
    <dbReference type="NCBI Taxonomy" id="39325"/>
    <lineage>
        <taxon>Eukaryota</taxon>
        <taxon>Viridiplantae</taxon>
        <taxon>Streptophyta</taxon>
        <taxon>Embryophyta</taxon>
        <taxon>Tracheophyta</taxon>
        <taxon>Spermatophyta</taxon>
        <taxon>Magnoliopsida</taxon>
        <taxon>Ranunculales</taxon>
        <taxon>Circaeasteraceae</taxon>
        <taxon>Kingdonia</taxon>
    </lineage>
</organism>
<dbReference type="EMBL" id="JACGCM010000923">
    <property type="protein sequence ID" value="KAF6164641.1"/>
    <property type="molecule type" value="Genomic_DNA"/>
</dbReference>
<dbReference type="AlphaFoldDB" id="A0A7J7NBL9"/>
<dbReference type="OrthoDB" id="185373at2759"/>
<dbReference type="NCBIfam" id="TIGR00756">
    <property type="entry name" value="PPR"/>
    <property type="match status" value="4"/>
</dbReference>
<dbReference type="Gene3D" id="1.25.40.10">
    <property type="entry name" value="Tetratricopeptide repeat domain"/>
    <property type="match status" value="3"/>
</dbReference>
<dbReference type="InterPro" id="IPR002885">
    <property type="entry name" value="PPR_rpt"/>
</dbReference>
<accession>A0A7J7NBL9</accession>
<comment type="similarity">
    <text evidence="1">Belongs to the PPR family. P subfamily.</text>
</comment>
<protein>
    <recommendedName>
        <fullName evidence="6">Pentatricopeptide repeat-containing protein</fullName>
    </recommendedName>
</protein>
<proteinExistence type="inferred from homology"/>
<dbReference type="Pfam" id="PF13041">
    <property type="entry name" value="PPR_2"/>
    <property type="match status" value="2"/>
</dbReference>
<dbReference type="PANTHER" id="PTHR46128:SF343">
    <property type="entry name" value="PENTACOTRIPEPTIDE-REPEAT REGION OF PRORP DOMAIN-CONTAINING PROTEIN"/>
    <property type="match status" value="1"/>
</dbReference>
<keyword evidence="5" id="KW-1185">Reference proteome</keyword>
<feature type="repeat" description="PPR" evidence="3">
    <location>
        <begin position="400"/>
        <end position="434"/>
    </location>
</feature>
<gene>
    <name evidence="4" type="ORF">GIB67_032869</name>
</gene>